<dbReference type="Gene3D" id="3.40.50.2300">
    <property type="match status" value="1"/>
</dbReference>
<dbReference type="EMBL" id="DTMF01000124">
    <property type="protein sequence ID" value="HGF33661.1"/>
    <property type="molecule type" value="Genomic_DNA"/>
</dbReference>
<organism evidence="8">
    <name type="scientific">Desulfobacca acetoxidans</name>
    <dbReference type="NCBI Taxonomy" id="60893"/>
    <lineage>
        <taxon>Bacteria</taxon>
        <taxon>Pseudomonadati</taxon>
        <taxon>Thermodesulfobacteriota</taxon>
        <taxon>Desulfobaccia</taxon>
        <taxon>Desulfobaccales</taxon>
        <taxon>Desulfobaccaceae</taxon>
        <taxon>Desulfobacca</taxon>
    </lineage>
</organism>
<dbReference type="SMART" id="SM00421">
    <property type="entry name" value="HTH_LUXR"/>
    <property type="match status" value="1"/>
</dbReference>
<dbReference type="SMART" id="SM00448">
    <property type="entry name" value="REC"/>
    <property type="match status" value="1"/>
</dbReference>
<evidence type="ECO:0000256" key="5">
    <source>
        <dbReference type="PROSITE-ProRule" id="PRU00169"/>
    </source>
</evidence>
<dbReference type="PANTHER" id="PTHR43214:SF41">
    <property type="entry name" value="NITRATE_NITRITE RESPONSE REGULATOR PROTEIN NARP"/>
    <property type="match status" value="1"/>
</dbReference>
<dbReference type="InterPro" id="IPR039420">
    <property type="entry name" value="WalR-like"/>
</dbReference>
<gene>
    <name evidence="8" type="ORF">ENW96_04625</name>
</gene>
<keyword evidence="3" id="KW-0238">DNA-binding</keyword>
<protein>
    <submittedName>
        <fullName evidence="8">Response regulator transcription factor</fullName>
    </submittedName>
</protein>
<dbReference type="CDD" id="cd06170">
    <property type="entry name" value="LuxR_C_like"/>
    <property type="match status" value="1"/>
</dbReference>
<feature type="domain" description="HTH luxR-type" evidence="6">
    <location>
        <begin position="146"/>
        <end position="211"/>
    </location>
</feature>
<dbReference type="PROSITE" id="PS50110">
    <property type="entry name" value="RESPONSE_REGULATORY"/>
    <property type="match status" value="1"/>
</dbReference>
<evidence type="ECO:0000256" key="3">
    <source>
        <dbReference type="ARBA" id="ARBA00023125"/>
    </source>
</evidence>
<dbReference type="PANTHER" id="PTHR43214">
    <property type="entry name" value="TWO-COMPONENT RESPONSE REGULATOR"/>
    <property type="match status" value="1"/>
</dbReference>
<dbReference type="InterPro" id="IPR058245">
    <property type="entry name" value="NreC/VraR/RcsB-like_REC"/>
</dbReference>
<dbReference type="Pfam" id="PF00072">
    <property type="entry name" value="Response_reg"/>
    <property type="match status" value="1"/>
</dbReference>
<comment type="caution">
    <text evidence="8">The sequence shown here is derived from an EMBL/GenBank/DDBJ whole genome shotgun (WGS) entry which is preliminary data.</text>
</comment>
<dbReference type="InterPro" id="IPR011006">
    <property type="entry name" value="CheY-like_superfamily"/>
</dbReference>
<dbReference type="InterPro" id="IPR001789">
    <property type="entry name" value="Sig_transdc_resp-reg_receiver"/>
</dbReference>
<keyword evidence="1 5" id="KW-0597">Phosphoprotein</keyword>
<accession>A0A7C3UYU8</accession>
<evidence type="ECO:0000259" key="6">
    <source>
        <dbReference type="PROSITE" id="PS50043"/>
    </source>
</evidence>
<dbReference type="GO" id="GO:0003677">
    <property type="term" value="F:DNA binding"/>
    <property type="evidence" value="ECO:0007669"/>
    <property type="project" value="UniProtKB-KW"/>
</dbReference>
<name>A0A7C3UYU8_9BACT</name>
<evidence type="ECO:0000313" key="8">
    <source>
        <dbReference type="EMBL" id="HGF33661.1"/>
    </source>
</evidence>
<dbReference type="CDD" id="cd17535">
    <property type="entry name" value="REC_NarL-like"/>
    <property type="match status" value="1"/>
</dbReference>
<dbReference type="AlphaFoldDB" id="A0A7C3UYU8"/>
<dbReference type="SUPFAM" id="SSF52172">
    <property type="entry name" value="CheY-like"/>
    <property type="match status" value="1"/>
</dbReference>
<evidence type="ECO:0000259" key="7">
    <source>
        <dbReference type="PROSITE" id="PS50110"/>
    </source>
</evidence>
<reference evidence="8" key="1">
    <citation type="journal article" date="2020" name="mSystems">
        <title>Genome- and Community-Level Interaction Insights into Carbon Utilization and Element Cycling Functions of Hydrothermarchaeota in Hydrothermal Sediment.</title>
        <authorList>
            <person name="Zhou Z."/>
            <person name="Liu Y."/>
            <person name="Xu W."/>
            <person name="Pan J."/>
            <person name="Luo Z.H."/>
            <person name="Li M."/>
        </authorList>
    </citation>
    <scope>NUCLEOTIDE SEQUENCE [LARGE SCALE GENOMIC DNA]</scope>
    <source>
        <strain evidence="8">SpSt-897</strain>
    </source>
</reference>
<evidence type="ECO:0000256" key="2">
    <source>
        <dbReference type="ARBA" id="ARBA00023015"/>
    </source>
</evidence>
<dbReference type="InterPro" id="IPR000792">
    <property type="entry name" value="Tscrpt_reg_LuxR_C"/>
</dbReference>
<dbReference type="PROSITE" id="PS50043">
    <property type="entry name" value="HTH_LUXR_2"/>
    <property type="match status" value="1"/>
</dbReference>
<dbReference type="GO" id="GO:0000160">
    <property type="term" value="P:phosphorelay signal transduction system"/>
    <property type="evidence" value="ECO:0007669"/>
    <property type="project" value="InterPro"/>
</dbReference>
<feature type="domain" description="Response regulatory" evidence="7">
    <location>
        <begin position="4"/>
        <end position="120"/>
    </location>
</feature>
<keyword evidence="4" id="KW-0804">Transcription</keyword>
<dbReference type="PRINTS" id="PR00038">
    <property type="entry name" value="HTHLUXR"/>
</dbReference>
<proteinExistence type="predicted"/>
<evidence type="ECO:0000256" key="4">
    <source>
        <dbReference type="ARBA" id="ARBA00023163"/>
    </source>
</evidence>
<feature type="modified residue" description="4-aspartylphosphate" evidence="5">
    <location>
        <position position="55"/>
    </location>
</feature>
<dbReference type="GO" id="GO:0006355">
    <property type="term" value="P:regulation of DNA-templated transcription"/>
    <property type="evidence" value="ECO:0007669"/>
    <property type="project" value="InterPro"/>
</dbReference>
<evidence type="ECO:0000256" key="1">
    <source>
        <dbReference type="ARBA" id="ARBA00022553"/>
    </source>
</evidence>
<keyword evidence="2" id="KW-0805">Transcription regulation</keyword>
<dbReference type="SUPFAM" id="SSF46894">
    <property type="entry name" value="C-terminal effector domain of the bipartite response regulators"/>
    <property type="match status" value="1"/>
</dbReference>
<dbReference type="InterPro" id="IPR016032">
    <property type="entry name" value="Sig_transdc_resp-reg_C-effctor"/>
</dbReference>
<sequence length="217" mass="24263">MEIRIIIADDHKIVRQGLRTLLEREPDMVVVAEAEDGRKTLAMVKEHVPHIVVMDVEMPDLNGIEATRQILTDFPQVKVIALSMYSDRRFVINMLKAGANGYLLKDCAFEELTHAIRLAMSGRVYLSPGVADVVVKDYVTTTPAPGLSVFSVLTSREREVLQLLSEGKRTSQIAELLRISVKTVETHRQQIMHKLGIKSVAELTKYAIREGLTSLEG</sequence>
<dbReference type="Pfam" id="PF00196">
    <property type="entry name" value="GerE"/>
    <property type="match status" value="1"/>
</dbReference>